<dbReference type="InterPro" id="IPR027417">
    <property type="entry name" value="P-loop_NTPase"/>
</dbReference>
<feature type="compositionally biased region" description="Gly residues" evidence="11">
    <location>
        <begin position="686"/>
        <end position="698"/>
    </location>
</feature>
<dbReference type="PROSITE" id="PS50893">
    <property type="entry name" value="ABC_TRANSPORTER_2"/>
    <property type="match status" value="1"/>
</dbReference>
<keyword evidence="9 12" id="KW-1133">Transmembrane helix</keyword>
<dbReference type="InterPro" id="IPR003593">
    <property type="entry name" value="AAA+_ATPase"/>
</dbReference>
<feature type="compositionally biased region" description="Low complexity" evidence="11">
    <location>
        <begin position="758"/>
        <end position="778"/>
    </location>
</feature>
<name>A0ABZ0LQM2_9ACTN</name>
<dbReference type="PANTHER" id="PTHR43820">
    <property type="entry name" value="HIGH-AFFINITY BRANCHED-CHAIN AMINO ACID TRANSPORT ATP-BINDING PROTEIN LIVF"/>
    <property type="match status" value="1"/>
</dbReference>
<dbReference type="SUPFAM" id="SSF52540">
    <property type="entry name" value="P-loop containing nucleoside triphosphate hydrolases"/>
    <property type="match status" value="1"/>
</dbReference>
<feature type="transmembrane region" description="Helical" evidence="12">
    <location>
        <begin position="328"/>
        <end position="346"/>
    </location>
</feature>
<feature type="transmembrane region" description="Helical" evidence="12">
    <location>
        <begin position="282"/>
        <end position="300"/>
    </location>
</feature>
<protein>
    <submittedName>
        <fullName evidence="14">ATP-binding cassette domain-containing protein</fullName>
    </submittedName>
</protein>
<evidence type="ECO:0000256" key="3">
    <source>
        <dbReference type="ARBA" id="ARBA00022448"/>
    </source>
</evidence>
<feature type="transmembrane region" description="Helical" evidence="12">
    <location>
        <begin position="477"/>
        <end position="496"/>
    </location>
</feature>
<evidence type="ECO:0000256" key="7">
    <source>
        <dbReference type="ARBA" id="ARBA00022840"/>
    </source>
</evidence>
<keyword evidence="7 14" id="KW-0067">ATP-binding</keyword>
<keyword evidence="5 12" id="KW-0812">Transmembrane</keyword>
<dbReference type="EMBL" id="CP137573">
    <property type="protein sequence ID" value="WOX21103.1"/>
    <property type="molecule type" value="Genomic_DNA"/>
</dbReference>
<evidence type="ECO:0000313" key="14">
    <source>
        <dbReference type="EMBL" id="WOX21103.1"/>
    </source>
</evidence>
<dbReference type="PANTHER" id="PTHR43820:SF6">
    <property type="entry name" value="ABC TRANSPORTER ATP-BINDING PROTEIN"/>
    <property type="match status" value="1"/>
</dbReference>
<gene>
    <name evidence="14" type="ORF">R2D22_06760</name>
</gene>
<feature type="transmembrane region" description="Helical" evidence="12">
    <location>
        <begin position="57"/>
        <end position="76"/>
    </location>
</feature>
<keyword evidence="15" id="KW-1185">Reference proteome</keyword>
<evidence type="ECO:0000256" key="2">
    <source>
        <dbReference type="ARBA" id="ARBA00005417"/>
    </source>
</evidence>
<reference evidence="14 15" key="1">
    <citation type="submission" date="2023-10" db="EMBL/GenBank/DDBJ databases">
        <title>The genome sequence of Streptomyces sp. HUAS YS2.</title>
        <authorList>
            <person name="Mo P."/>
        </authorList>
    </citation>
    <scope>NUCLEOTIDE SEQUENCE [LARGE SCALE GENOMIC DNA]</scope>
    <source>
        <strain evidence="14 15">HUAS YS2</strain>
    </source>
</reference>
<feature type="compositionally biased region" description="Low complexity" evidence="11">
    <location>
        <begin position="791"/>
        <end position="802"/>
    </location>
</feature>
<dbReference type="CDD" id="cd06581">
    <property type="entry name" value="TM_PBP1_LivM_like"/>
    <property type="match status" value="1"/>
</dbReference>
<feature type="transmembrane region" description="Helical" evidence="12">
    <location>
        <begin position="258"/>
        <end position="276"/>
    </location>
</feature>
<keyword evidence="3" id="KW-0813">Transport</keyword>
<feature type="transmembrane region" description="Helical" evidence="12">
    <location>
        <begin position="377"/>
        <end position="396"/>
    </location>
</feature>
<organism evidence="14 15">
    <name type="scientific">Streptomyces solicathayae</name>
    <dbReference type="NCBI Taxonomy" id="3081768"/>
    <lineage>
        <taxon>Bacteria</taxon>
        <taxon>Bacillati</taxon>
        <taxon>Actinomycetota</taxon>
        <taxon>Actinomycetes</taxon>
        <taxon>Kitasatosporales</taxon>
        <taxon>Streptomycetaceae</taxon>
        <taxon>Streptomyces</taxon>
    </lineage>
</organism>
<dbReference type="Proteomes" id="UP001301731">
    <property type="component" value="Chromosome"/>
</dbReference>
<evidence type="ECO:0000259" key="13">
    <source>
        <dbReference type="PROSITE" id="PS50893"/>
    </source>
</evidence>
<comment type="subcellular location">
    <subcellularLocation>
        <location evidence="1">Cell membrane</location>
        <topology evidence="1">Multi-pass membrane protein</topology>
    </subcellularLocation>
</comment>
<evidence type="ECO:0000256" key="10">
    <source>
        <dbReference type="ARBA" id="ARBA00023136"/>
    </source>
</evidence>
<dbReference type="SMART" id="SM00382">
    <property type="entry name" value="AAA"/>
    <property type="match status" value="1"/>
</dbReference>
<feature type="compositionally biased region" description="Low complexity" evidence="11">
    <location>
        <begin position="716"/>
        <end position="730"/>
    </location>
</feature>
<keyword evidence="6" id="KW-0547">Nucleotide-binding</keyword>
<feature type="transmembrane region" description="Helical" evidence="12">
    <location>
        <begin position="207"/>
        <end position="228"/>
    </location>
</feature>
<keyword evidence="10 12" id="KW-0472">Membrane</keyword>
<dbReference type="Pfam" id="PF00005">
    <property type="entry name" value="ABC_tran"/>
    <property type="match status" value="1"/>
</dbReference>
<keyword evidence="8" id="KW-0029">Amino-acid transport</keyword>
<dbReference type="InterPro" id="IPR003439">
    <property type="entry name" value="ABC_transporter-like_ATP-bd"/>
</dbReference>
<dbReference type="InterPro" id="IPR001851">
    <property type="entry name" value="ABC_transp_permease"/>
</dbReference>
<feature type="transmembrane region" description="Helical" evidence="12">
    <location>
        <begin position="6"/>
        <end position="27"/>
    </location>
</feature>
<feature type="transmembrane region" description="Helical" evidence="12">
    <location>
        <begin position="352"/>
        <end position="370"/>
    </location>
</feature>
<dbReference type="CDD" id="cd06582">
    <property type="entry name" value="TM_PBP1_LivH_like"/>
    <property type="match status" value="1"/>
</dbReference>
<evidence type="ECO:0000256" key="5">
    <source>
        <dbReference type="ARBA" id="ARBA00022692"/>
    </source>
</evidence>
<comment type="similarity">
    <text evidence="2">Belongs to the ABC transporter superfamily.</text>
</comment>
<dbReference type="Gene3D" id="3.40.50.300">
    <property type="entry name" value="P-loop containing nucleotide triphosphate hydrolases"/>
    <property type="match status" value="1"/>
</dbReference>
<keyword evidence="4" id="KW-1003">Cell membrane</keyword>
<feature type="transmembrane region" description="Helical" evidence="12">
    <location>
        <begin position="553"/>
        <end position="571"/>
    </location>
</feature>
<evidence type="ECO:0000256" key="6">
    <source>
        <dbReference type="ARBA" id="ARBA00022741"/>
    </source>
</evidence>
<evidence type="ECO:0000256" key="9">
    <source>
        <dbReference type="ARBA" id="ARBA00022989"/>
    </source>
</evidence>
<evidence type="ECO:0000256" key="1">
    <source>
        <dbReference type="ARBA" id="ARBA00004651"/>
    </source>
</evidence>
<feature type="transmembrane region" description="Helical" evidence="12">
    <location>
        <begin position="402"/>
        <end position="425"/>
    </location>
</feature>
<feature type="compositionally biased region" description="Pro residues" evidence="11">
    <location>
        <begin position="646"/>
        <end position="660"/>
    </location>
</feature>
<evidence type="ECO:0000313" key="15">
    <source>
        <dbReference type="Proteomes" id="UP001301731"/>
    </source>
</evidence>
<feature type="transmembrane region" description="Helical" evidence="12">
    <location>
        <begin position="158"/>
        <end position="175"/>
    </location>
</feature>
<dbReference type="GO" id="GO:0005524">
    <property type="term" value="F:ATP binding"/>
    <property type="evidence" value="ECO:0007669"/>
    <property type="project" value="UniProtKB-KW"/>
</dbReference>
<feature type="domain" description="ABC transporter" evidence="13">
    <location>
        <begin position="819"/>
        <end position="1044"/>
    </location>
</feature>
<feature type="transmembrane region" description="Helical" evidence="12">
    <location>
        <begin position="97"/>
        <end position="115"/>
    </location>
</feature>
<feature type="transmembrane region" description="Helical" evidence="12">
    <location>
        <begin position="578"/>
        <end position="597"/>
    </location>
</feature>
<accession>A0ABZ0LQM2</accession>
<feature type="transmembrane region" description="Helical" evidence="12">
    <location>
        <begin position="432"/>
        <end position="450"/>
    </location>
</feature>
<dbReference type="InterPro" id="IPR052156">
    <property type="entry name" value="BCAA_Transport_ATP-bd_LivF"/>
</dbReference>
<feature type="transmembrane region" description="Helical" evidence="12">
    <location>
        <begin position="234"/>
        <end position="251"/>
    </location>
</feature>
<evidence type="ECO:0000256" key="11">
    <source>
        <dbReference type="SAM" id="MobiDB-lite"/>
    </source>
</evidence>
<feature type="region of interest" description="Disordered" evidence="11">
    <location>
        <begin position="637"/>
        <end position="811"/>
    </location>
</feature>
<evidence type="ECO:0000256" key="8">
    <source>
        <dbReference type="ARBA" id="ARBA00022970"/>
    </source>
</evidence>
<dbReference type="InterPro" id="IPR043428">
    <property type="entry name" value="LivM-like"/>
</dbReference>
<evidence type="ECO:0000256" key="4">
    <source>
        <dbReference type="ARBA" id="ARBA00022475"/>
    </source>
</evidence>
<dbReference type="Pfam" id="PF02653">
    <property type="entry name" value="BPD_transp_2"/>
    <property type="match status" value="2"/>
</dbReference>
<evidence type="ECO:0000256" key="12">
    <source>
        <dbReference type="SAM" id="Phobius"/>
    </source>
</evidence>
<feature type="transmembrane region" description="Helical" evidence="12">
    <location>
        <begin position="527"/>
        <end position="547"/>
    </location>
</feature>
<proteinExistence type="inferred from homology"/>
<sequence>MGDLLGFVLSGLVSGALYALLATGLVLSYSASGLFNFAHGTTAYLCALAFYELHSGFGWPAVPTALLLVFVVAPGIGWGLDRLMFRKLARVGETAQIVATIGLLVALPAAGLGVVELLERAGAPVEPAENQFGLPGVGPSPAVSWQPVDGVGVDSDQLITWLATAVAAAALWVLLRHTRLGLRLRASVDDRSLVELRGIDADRLSSVAWMLSSGLAGLAGVLATPLLGLSAHDYTLFLFVSATAAVLGRFASVPLAFAGGLGLGVLQNLVAGYASFAESITGFRTAVPFLILFGGLLVLARRQRAAGTAAVDPPPVDYLDGRSPARRWGVWVVAGTLLAAAFHTVTTPFWSGILAQGLAIGLVFLSFTVVTGLGAMVSLAQATFVTGAALVAGLLMSHGVPFAAAALVGTGAAALLGAVVALPALRLGGRSLALATLALAFLADQVLFQFRWLRNGDTGWEIPRPVLGPLDLSDDRAFGVTLVVLCGAVVWGLTRLRESPWGRAMLAVRSSPAAAAASGVSVIRTKLLLFTVSAGLAGFGGVLYASYNTRITATDFTAMTGLVWLAVVVAAGVRRPQFAVVAGLVYALVPHVLTEYVTESAHLPVILFGLAGLALANDPDGYCAAIPTRLHARRAARAGAASAAPPTHPFPKPGSSPRPPEAVGVTTPRAGGVGAGAGTAPRADGGEVGAGTEPGAGSGSFAPHDGRDKPATGVVGAHADAPSAAGSADDNGSKTHGSSAPQAGESGNVAGGVGSRAGGASAVRGAGDAGSAARGGPAPRERVPVQGGSGTAPVASPASGSAPRERVPAQGGPGVVPALELHGVSAAYGGVAVVRGVDLVVRGGEIVVLLGANGAGKSTLCRVAAGVLPAERGRVLVRGREATADGAVRRARRGVLLAPEGRGIFAGLSIEENLALQLDGKDDREAVYARFPALAARRAVLAGALSGGEQQLLALAPLLQRPPAVLVADEPSLGLAPRVVEEVHGLLTELRAGGTALLLVEERAADVLGIADTVAYLARGEVAWCGPRADVDPDRLAEAYLGWRAGV</sequence>
<dbReference type="RefSeq" id="WP_318101917.1">
    <property type="nucleotide sequence ID" value="NZ_CP137573.1"/>
</dbReference>